<feature type="domain" description="Integron-associated effector binding protein" evidence="1">
    <location>
        <begin position="4"/>
        <end position="153"/>
    </location>
</feature>
<name>A0A923L2S5_9BACI</name>
<organism evidence="2 3">
    <name type="scientific">Ornithinibacillus hominis</name>
    <dbReference type="NCBI Taxonomy" id="2763055"/>
    <lineage>
        <taxon>Bacteria</taxon>
        <taxon>Bacillati</taxon>
        <taxon>Bacillota</taxon>
        <taxon>Bacilli</taxon>
        <taxon>Bacillales</taxon>
        <taxon>Bacillaceae</taxon>
        <taxon>Ornithinibacillus</taxon>
    </lineage>
</organism>
<keyword evidence="3" id="KW-1185">Reference proteome</keyword>
<protein>
    <submittedName>
        <fullName evidence="2">Effector binding domain-containing protein</fullName>
    </submittedName>
</protein>
<gene>
    <name evidence="2" type="ORF">H8S33_01030</name>
</gene>
<proteinExistence type="predicted"/>
<dbReference type="EMBL" id="JACOOL010000001">
    <property type="protein sequence ID" value="MBC5635396.1"/>
    <property type="molecule type" value="Genomic_DNA"/>
</dbReference>
<evidence type="ECO:0000313" key="2">
    <source>
        <dbReference type="EMBL" id="MBC5635396.1"/>
    </source>
</evidence>
<comment type="caution">
    <text evidence="2">The sequence shown here is derived from an EMBL/GenBank/DDBJ whole genome shotgun (WGS) entry which is preliminary data.</text>
</comment>
<sequence length="157" mass="18506">MGPKIIKKKSFQLIGYCLPTQLSDEEERKAIQHTVSRLQSISDKIPNKVRDDVYVIHIYPLMEQFNPFLNKERLIIGYEVQHMDEAPDDTTLYTMEENMYVNCKHTGTKTDVYKTYDFLYNNWLQQNRFIPLGYDMEVWKGQNDSNVDICVAINKIS</sequence>
<accession>A0A923L2S5</accession>
<dbReference type="InterPro" id="IPR011256">
    <property type="entry name" value="Reg_factor_effector_dom_sf"/>
</dbReference>
<evidence type="ECO:0000313" key="3">
    <source>
        <dbReference type="Proteomes" id="UP000637359"/>
    </source>
</evidence>
<dbReference type="Proteomes" id="UP000637359">
    <property type="component" value="Unassembled WGS sequence"/>
</dbReference>
<evidence type="ECO:0000259" key="1">
    <source>
        <dbReference type="Pfam" id="PF14526"/>
    </source>
</evidence>
<dbReference type="InterPro" id="IPR029441">
    <property type="entry name" value="Cass2"/>
</dbReference>
<dbReference type="SUPFAM" id="SSF55136">
    <property type="entry name" value="Probable bacterial effector-binding domain"/>
    <property type="match status" value="1"/>
</dbReference>
<dbReference type="AlphaFoldDB" id="A0A923L2S5"/>
<dbReference type="Pfam" id="PF14526">
    <property type="entry name" value="Cass2"/>
    <property type="match status" value="1"/>
</dbReference>
<reference evidence="2" key="1">
    <citation type="submission" date="2020-08" db="EMBL/GenBank/DDBJ databases">
        <title>Genome public.</title>
        <authorList>
            <person name="Liu C."/>
            <person name="Sun Q."/>
        </authorList>
    </citation>
    <scope>NUCLEOTIDE SEQUENCE</scope>
    <source>
        <strain evidence="2">BX22</strain>
    </source>
</reference>
<dbReference type="RefSeq" id="WP_186868104.1">
    <property type="nucleotide sequence ID" value="NZ_JACOOL010000001.1"/>
</dbReference>
<dbReference type="Gene3D" id="3.20.80.10">
    <property type="entry name" value="Regulatory factor, effector binding domain"/>
    <property type="match status" value="1"/>
</dbReference>